<comment type="caution">
    <text evidence="3">The sequence shown here is derived from an EMBL/GenBank/DDBJ whole genome shotgun (WGS) entry which is preliminary data.</text>
</comment>
<feature type="compositionally biased region" description="Basic residues" evidence="1">
    <location>
        <begin position="266"/>
        <end position="277"/>
    </location>
</feature>
<sequence length="277" mass="31480">MEKTSLPEEVERRLEMIDWESVEKTCGITKEKVLQNDTVARQLAYGQQSDLIFGYTDTISGLFSLKSFPTNDGEVWKVKVSTIEQEKTMDSDLYFMGTKIYSEPVKKALLEKTDWIGADGRRRYGYANASAGRYIPIERDGKKVDYLLSIHQPTNKIIGMPRDQVLSFFFDGEVPRQRQVYGKELDEEQIRSLCEGNSVIVRGCRDKDCNEFNACVQFDAAQRRIVVSHPTWIKQAMKDGFDIGLGTVSAKKSVDGAAEKSDMKQTRRRSRSKSASL</sequence>
<proteinExistence type="predicted"/>
<feature type="compositionally biased region" description="Basic and acidic residues" evidence="1">
    <location>
        <begin position="252"/>
        <end position="265"/>
    </location>
</feature>
<reference evidence="3" key="2">
    <citation type="journal article" date="2021" name="PeerJ">
        <title>Extensive microbial diversity within the chicken gut microbiome revealed by metagenomics and culture.</title>
        <authorList>
            <person name="Gilroy R."/>
            <person name="Ravi A."/>
            <person name="Getino M."/>
            <person name="Pursley I."/>
            <person name="Horton D.L."/>
            <person name="Alikhan N.F."/>
            <person name="Baker D."/>
            <person name="Gharbi K."/>
            <person name="Hall N."/>
            <person name="Watson M."/>
            <person name="Adriaenssens E.M."/>
            <person name="Foster-Nyarko E."/>
            <person name="Jarju S."/>
            <person name="Secka A."/>
            <person name="Antonio M."/>
            <person name="Oren A."/>
            <person name="Chaudhuri R.R."/>
            <person name="La Ragione R."/>
            <person name="Hildebrand F."/>
            <person name="Pallen M.J."/>
        </authorList>
    </citation>
    <scope>NUCLEOTIDE SEQUENCE</scope>
    <source>
        <strain evidence="3">G3-8215</strain>
    </source>
</reference>
<dbReference type="EMBL" id="JADILV010000011">
    <property type="protein sequence ID" value="MBO8482802.1"/>
    <property type="molecule type" value="Genomic_DNA"/>
</dbReference>
<dbReference type="InterPro" id="IPR025222">
    <property type="entry name" value="DUF3945"/>
</dbReference>
<evidence type="ECO:0000313" key="3">
    <source>
        <dbReference type="EMBL" id="MBO8482802.1"/>
    </source>
</evidence>
<evidence type="ECO:0000256" key="1">
    <source>
        <dbReference type="SAM" id="MobiDB-lite"/>
    </source>
</evidence>
<reference evidence="3" key="1">
    <citation type="submission" date="2020-10" db="EMBL/GenBank/DDBJ databases">
        <authorList>
            <person name="Gilroy R."/>
        </authorList>
    </citation>
    <scope>NUCLEOTIDE SEQUENCE</scope>
    <source>
        <strain evidence="3">G3-8215</strain>
    </source>
</reference>
<protein>
    <recommendedName>
        <fullName evidence="2">DUF3945 domain-containing protein</fullName>
    </recommendedName>
</protein>
<evidence type="ECO:0000313" key="4">
    <source>
        <dbReference type="Proteomes" id="UP000725002"/>
    </source>
</evidence>
<accession>A0A940DPT2</accession>
<feature type="region of interest" description="Disordered" evidence="1">
    <location>
        <begin position="252"/>
        <end position="277"/>
    </location>
</feature>
<name>A0A940DPT2_9BACT</name>
<feature type="domain" description="DUF3945" evidence="2">
    <location>
        <begin position="179"/>
        <end position="225"/>
    </location>
</feature>
<organism evidence="3 4">
    <name type="scientific">Candidatus Cryptobacteroides avicola</name>
    <dbReference type="NCBI Taxonomy" id="2840757"/>
    <lineage>
        <taxon>Bacteria</taxon>
        <taxon>Pseudomonadati</taxon>
        <taxon>Bacteroidota</taxon>
        <taxon>Bacteroidia</taxon>
        <taxon>Bacteroidales</taxon>
        <taxon>Candidatus Cryptobacteroides</taxon>
    </lineage>
</organism>
<dbReference type="AlphaFoldDB" id="A0A940DPT2"/>
<dbReference type="Proteomes" id="UP000725002">
    <property type="component" value="Unassembled WGS sequence"/>
</dbReference>
<dbReference type="Pfam" id="PF13101">
    <property type="entry name" value="DUF3945"/>
    <property type="match status" value="1"/>
</dbReference>
<gene>
    <name evidence="3" type="ORF">IAB75_01595</name>
</gene>
<evidence type="ECO:0000259" key="2">
    <source>
        <dbReference type="Pfam" id="PF13101"/>
    </source>
</evidence>